<evidence type="ECO:0000313" key="3">
    <source>
        <dbReference type="Proteomes" id="UP000694865"/>
    </source>
</evidence>
<feature type="compositionally biased region" description="Polar residues" evidence="1">
    <location>
        <begin position="263"/>
        <end position="275"/>
    </location>
</feature>
<feature type="domain" description="PhoD-like phosphatase" evidence="2">
    <location>
        <begin position="75"/>
        <end position="170"/>
    </location>
</feature>
<sequence>MLDHRSERTTDRIMSEESWREITAMLNVMHSAKQLFVVIPVPLIFVDHNYLKRKKLEKLERKQKKGDRFDCPEELDEELTEQWASFYHDFERKRLIKLLLDFSLRKKVKVTVLSGDVHVGCWGRIETDSLVTMDIVTSSGIVSRPPKNLRVLYRMMKNNGFECFCLPDHGKVKMWLDDISCNGSREYEKYMVASQNFLILDPQVTVTGINSGKYEASFLKKPNKTFEKTRSRGLDLKEPHRFSRTIDNFTMFQGFSNVTISSGRSATSINGTPPSSIGRLSSSRHHASKHSSKLRKNQSHRSHTSKSHSHSESHQESHFSETKVFNKIRRH</sequence>
<feature type="compositionally biased region" description="Basic residues" evidence="1">
    <location>
        <begin position="282"/>
        <end position="308"/>
    </location>
</feature>
<dbReference type="Gene3D" id="3.60.21.70">
    <property type="entry name" value="PhoD-like phosphatase"/>
    <property type="match status" value="1"/>
</dbReference>
<dbReference type="RefSeq" id="XP_006817463.1">
    <property type="nucleotide sequence ID" value="XM_006817400.1"/>
</dbReference>
<proteinExistence type="predicted"/>
<reference evidence="4" key="1">
    <citation type="submission" date="2025-08" db="UniProtKB">
        <authorList>
            <consortium name="RefSeq"/>
        </authorList>
    </citation>
    <scope>IDENTIFICATION</scope>
    <source>
        <tissue evidence="4">Testes</tissue>
    </source>
</reference>
<feature type="compositionally biased region" description="Basic and acidic residues" evidence="1">
    <location>
        <begin position="309"/>
        <end position="321"/>
    </location>
</feature>
<dbReference type="GeneID" id="102804821"/>
<dbReference type="PANTHER" id="PTHR46689">
    <property type="entry name" value="MEMBRANE PROTEIN, PUTATIVE-RELATED"/>
    <property type="match status" value="1"/>
</dbReference>
<organism evidence="3 4">
    <name type="scientific">Saccoglossus kowalevskii</name>
    <name type="common">Acorn worm</name>
    <dbReference type="NCBI Taxonomy" id="10224"/>
    <lineage>
        <taxon>Eukaryota</taxon>
        <taxon>Metazoa</taxon>
        <taxon>Hemichordata</taxon>
        <taxon>Enteropneusta</taxon>
        <taxon>Harrimaniidae</taxon>
        <taxon>Saccoglossus</taxon>
    </lineage>
</organism>
<evidence type="ECO:0000256" key="1">
    <source>
        <dbReference type="SAM" id="MobiDB-lite"/>
    </source>
</evidence>
<keyword evidence="3" id="KW-1185">Reference proteome</keyword>
<evidence type="ECO:0000313" key="4">
    <source>
        <dbReference type="RefSeq" id="XP_006817463.1"/>
    </source>
</evidence>
<dbReference type="PANTHER" id="PTHR46689:SF2">
    <property type="entry name" value="WW DOMAIN PROTEIN (AFU_ORTHOLOGUE AFUA_6G06520)"/>
    <property type="match status" value="1"/>
</dbReference>
<evidence type="ECO:0000259" key="2">
    <source>
        <dbReference type="Pfam" id="PF19050"/>
    </source>
</evidence>
<dbReference type="InterPro" id="IPR038607">
    <property type="entry name" value="PhoD-like_sf"/>
</dbReference>
<dbReference type="InterPro" id="IPR043904">
    <property type="entry name" value="PhoD_2-like"/>
</dbReference>
<dbReference type="Proteomes" id="UP000694865">
    <property type="component" value="Unplaced"/>
</dbReference>
<feature type="region of interest" description="Disordered" evidence="1">
    <location>
        <begin position="263"/>
        <end position="331"/>
    </location>
</feature>
<protein>
    <submittedName>
        <fullName evidence="4">Uncharacterized protein LOC102804821</fullName>
    </submittedName>
</protein>
<gene>
    <name evidence="4" type="primary">LOC102804821</name>
</gene>
<name>A0ABM0MBS2_SACKO</name>
<dbReference type="Pfam" id="PF19050">
    <property type="entry name" value="PhoD_2"/>
    <property type="match status" value="1"/>
</dbReference>
<accession>A0ABM0MBS2</accession>
<feature type="non-terminal residue" evidence="4">
    <location>
        <position position="1"/>
    </location>
</feature>